<evidence type="ECO:0000313" key="1">
    <source>
        <dbReference type="EMBL" id="GFT64016.1"/>
    </source>
</evidence>
<dbReference type="Proteomes" id="UP000887013">
    <property type="component" value="Unassembled WGS sequence"/>
</dbReference>
<evidence type="ECO:0000313" key="2">
    <source>
        <dbReference type="Proteomes" id="UP000887013"/>
    </source>
</evidence>
<gene>
    <name evidence="1" type="ORF">NPIL_530761</name>
</gene>
<protein>
    <submittedName>
        <fullName evidence="1">Uncharacterized protein</fullName>
    </submittedName>
</protein>
<proteinExistence type="predicted"/>
<comment type="caution">
    <text evidence="1">The sequence shown here is derived from an EMBL/GenBank/DDBJ whole genome shotgun (WGS) entry which is preliminary data.</text>
</comment>
<sequence>MLKRNPRLVALLRTSSFNGNQKKKIRGSEVRSSDLIVTQSADRLTQMRFKVIGTSERRCYRCLDDFVPFLQYP</sequence>
<dbReference type="AlphaFoldDB" id="A0A8X6U0Y5"/>
<reference evidence="1" key="1">
    <citation type="submission" date="2020-08" db="EMBL/GenBank/DDBJ databases">
        <title>Multicomponent nature underlies the extraordinary mechanical properties of spider dragline silk.</title>
        <authorList>
            <person name="Kono N."/>
            <person name="Nakamura H."/>
            <person name="Mori M."/>
            <person name="Yoshida Y."/>
            <person name="Ohtoshi R."/>
            <person name="Malay A.D."/>
            <person name="Moran D.A.P."/>
            <person name="Tomita M."/>
            <person name="Numata K."/>
            <person name="Arakawa K."/>
        </authorList>
    </citation>
    <scope>NUCLEOTIDE SEQUENCE</scope>
</reference>
<organism evidence="1 2">
    <name type="scientific">Nephila pilipes</name>
    <name type="common">Giant wood spider</name>
    <name type="synonym">Nephila maculata</name>
    <dbReference type="NCBI Taxonomy" id="299642"/>
    <lineage>
        <taxon>Eukaryota</taxon>
        <taxon>Metazoa</taxon>
        <taxon>Ecdysozoa</taxon>
        <taxon>Arthropoda</taxon>
        <taxon>Chelicerata</taxon>
        <taxon>Arachnida</taxon>
        <taxon>Araneae</taxon>
        <taxon>Araneomorphae</taxon>
        <taxon>Entelegynae</taxon>
        <taxon>Araneoidea</taxon>
        <taxon>Nephilidae</taxon>
        <taxon>Nephila</taxon>
    </lineage>
</organism>
<accession>A0A8X6U0Y5</accession>
<name>A0A8X6U0Y5_NEPPI</name>
<keyword evidence="2" id="KW-1185">Reference proteome</keyword>
<dbReference type="EMBL" id="BMAW01019557">
    <property type="protein sequence ID" value="GFT64016.1"/>
    <property type="molecule type" value="Genomic_DNA"/>
</dbReference>